<dbReference type="EMBL" id="CP062222">
    <property type="protein sequence ID" value="QTC90067.1"/>
    <property type="molecule type" value="Genomic_DNA"/>
</dbReference>
<accession>A0A975C1X9</accession>
<evidence type="ECO:0000313" key="2">
    <source>
        <dbReference type="EMBL" id="QTC90067.1"/>
    </source>
</evidence>
<feature type="chain" id="PRO_5037731630" description="FHA domain-containing protein" evidence="1">
    <location>
        <begin position="25"/>
        <end position="151"/>
    </location>
</feature>
<name>A0A975C1X9_9CAUL</name>
<gene>
    <name evidence="2" type="ORF">IFJ75_12300</name>
</gene>
<keyword evidence="3" id="KW-1185">Reference proteome</keyword>
<sequence length="151" mass="15791">MRASIVLAVSAATLALGACGTTSAPTGPAIVGTPASADDCAVMSTTLEVFSRPLDGTGLKVLDVAVPESPPFMPQRPEQRGPTPISLRGCSFIEVQLVSRGPAVVLGRPEIHDDRVIVSYQEPGASPVHAVLQRKPDGHWQHIGALLTRPQ</sequence>
<proteinExistence type="predicted"/>
<protein>
    <recommendedName>
        <fullName evidence="4">FHA domain-containing protein</fullName>
    </recommendedName>
</protein>
<evidence type="ECO:0008006" key="4">
    <source>
        <dbReference type="Google" id="ProtNLM"/>
    </source>
</evidence>
<feature type="signal peptide" evidence="1">
    <location>
        <begin position="1"/>
        <end position="24"/>
    </location>
</feature>
<dbReference type="AlphaFoldDB" id="A0A975C1X9"/>
<reference evidence="2" key="1">
    <citation type="submission" date="2020-09" db="EMBL/GenBank/DDBJ databases">
        <title>Brevundimonas sp. LVF2 isolated from a puddle in Goettingen, Germany.</title>
        <authorList>
            <person name="Friedrich I."/>
            <person name="Klassen A."/>
            <person name="Hannes N."/>
            <person name="Schneider D."/>
            <person name="Hertel R."/>
            <person name="Daniel R."/>
        </authorList>
    </citation>
    <scope>NUCLEOTIDE SEQUENCE</scope>
    <source>
        <strain evidence="2">LVF2</strain>
    </source>
</reference>
<keyword evidence="1" id="KW-0732">Signal</keyword>
<dbReference type="RefSeq" id="WP_207868484.1">
    <property type="nucleotide sequence ID" value="NZ_CP062222.1"/>
</dbReference>
<evidence type="ECO:0000256" key="1">
    <source>
        <dbReference type="SAM" id="SignalP"/>
    </source>
</evidence>
<dbReference type="KEGG" id="bgoe:IFJ75_12300"/>
<evidence type="ECO:0000313" key="3">
    <source>
        <dbReference type="Proteomes" id="UP000663918"/>
    </source>
</evidence>
<organism evidence="2 3">
    <name type="scientific">Brevundimonas goettingensis</name>
    <dbReference type="NCBI Taxonomy" id="2774190"/>
    <lineage>
        <taxon>Bacteria</taxon>
        <taxon>Pseudomonadati</taxon>
        <taxon>Pseudomonadota</taxon>
        <taxon>Alphaproteobacteria</taxon>
        <taxon>Caulobacterales</taxon>
        <taxon>Caulobacteraceae</taxon>
        <taxon>Brevundimonas</taxon>
    </lineage>
</organism>
<dbReference type="PROSITE" id="PS51257">
    <property type="entry name" value="PROKAR_LIPOPROTEIN"/>
    <property type="match status" value="1"/>
</dbReference>
<dbReference type="Proteomes" id="UP000663918">
    <property type="component" value="Chromosome"/>
</dbReference>